<evidence type="ECO:0000313" key="4">
    <source>
        <dbReference type="Proteomes" id="UP000028840"/>
    </source>
</evidence>
<protein>
    <submittedName>
        <fullName evidence="3">Putative transmembrane protein</fullName>
    </submittedName>
</protein>
<reference evidence="3 4" key="2">
    <citation type="journal article" date="2015" name="Eukaryot. Cell">
        <title>Genetic mapping reveals that sinefungin resistance in Toxoplasma gondii is controlled by a putative amino acid transporter locus that can be used as a negative selectable marker.</title>
        <authorList>
            <person name="Behnke M.S."/>
            <person name="Khan A."/>
            <person name="Sibley L.D."/>
        </authorList>
    </citation>
    <scope>NUCLEOTIDE SEQUENCE [LARGE SCALE GENOMIC DNA]</scope>
    <source>
        <strain evidence="3 4">VAND</strain>
    </source>
</reference>
<evidence type="ECO:0000313" key="3">
    <source>
        <dbReference type="EMBL" id="KFH11949.1"/>
    </source>
</evidence>
<feature type="region of interest" description="Disordered" evidence="1">
    <location>
        <begin position="85"/>
        <end position="106"/>
    </location>
</feature>
<dbReference type="VEuPathDB" id="ToxoDB:TGVAND_435680"/>
<dbReference type="EMBL" id="AEYJ02000208">
    <property type="protein sequence ID" value="KFH11949.1"/>
    <property type="molecule type" value="Genomic_DNA"/>
</dbReference>
<gene>
    <name evidence="3" type="ORF">TGVAND_435680</name>
</gene>
<organism evidence="3 4">
    <name type="scientific">Toxoplasma gondii VAND</name>
    <dbReference type="NCBI Taxonomy" id="933077"/>
    <lineage>
        <taxon>Eukaryota</taxon>
        <taxon>Sar</taxon>
        <taxon>Alveolata</taxon>
        <taxon>Apicomplexa</taxon>
        <taxon>Conoidasida</taxon>
        <taxon>Coccidia</taxon>
        <taxon>Eucoccidiorida</taxon>
        <taxon>Eimeriorina</taxon>
        <taxon>Sarcocystidae</taxon>
        <taxon>Toxoplasma</taxon>
    </lineage>
</organism>
<keyword evidence="2 3" id="KW-0812">Transmembrane</keyword>
<feature type="transmembrane region" description="Helical" evidence="2">
    <location>
        <begin position="126"/>
        <end position="146"/>
    </location>
</feature>
<dbReference type="AlphaFoldDB" id="A0A086QH67"/>
<comment type="caution">
    <text evidence="3">The sequence shown here is derived from an EMBL/GenBank/DDBJ whole genome shotgun (WGS) entry which is preliminary data.</text>
</comment>
<dbReference type="Proteomes" id="UP000028840">
    <property type="component" value="Unassembled WGS sequence"/>
</dbReference>
<keyword evidence="2" id="KW-0472">Membrane</keyword>
<accession>A0A086QH67</accession>
<name>A0A086QH67_TOXGO</name>
<evidence type="ECO:0000256" key="2">
    <source>
        <dbReference type="SAM" id="Phobius"/>
    </source>
</evidence>
<keyword evidence="2" id="KW-1133">Transmembrane helix</keyword>
<feature type="compositionally biased region" description="Polar residues" evidence="1">
    <location>
        <begin position="85"/>
        <end position="99"/>
    </location>
</feature>
<evidence type="ECO:0000256" key="1">
    <source>
        <dbReference type="SAM" id="MobiDB-lite"/>
    </source>
</evidence>
<proteinExistence type="predicted"/>
<reference evidence="3 4" key="1">
    <citation type="submission" date="2014-08" db="EMBL/GenBank/DDBJ databases">
        <authorList>
            <person name="Sibley D."/>
            <person name="Venepally P."/>
            <person name="Karamycheva S."/>
            <person name="Hadjithomas M."/>
            <person name="Khan A."/>
            <person name="Brunk B."/>
            <person name="Roos D."/>
            <person name="Caler E."/>
            <person name="Lorenzi H."/>
        </authorList>
    </citation>
    <scope>NUCLEOTIDE SEQUENCE [LARGE SCALE GENOMIC DNA]</scope>
    <source>
        <strain evidence="3 4">VAND</strain>
    </source>
</reference>
<sequence>MPVSLLEDCLQFPLAVFREVERATSAGLVLSLSASAKEETQQRVASSPSCNPRRMWGADAEARGTQSLLAPPCCAPLRLASQSVEPKQPLGSVSATGSSRQRKALPTSCSERLFQRLTPRQPSSRFSLIVFLSIPLSLLALCFFSLPC</sequence>